<dbReference type="Pfam" id="PF13041">
    <property type="entry name" value="PPR_2"/>
    <property type="match status" value="1"/>
</dbReference>
<evidence type="ECO:0008006" key="5">
    <source>
        <dbReference type="Google" id="ProtNLM"/>
    </source>
</evidence>
<evidence type="ECO:0000313" key="4">
    <source>
        <dbReference type="EMBL" id="VFU33935.1"/>
    </source>
</evidence>
<evidence type="ECO:0000256" key="3">
    <source>
        <dbReference type="PROSITE-ProRule" id="PRU00708"/>
    </source>
</evidence>
<gene>
    <name evidence="4" type="ORF">SVIM_LOCUS159959</name>
</gene>
<dbReference type="AlphaFoldDB" id="A0A6N2L332"/>
<dbReference type="Gene3D" id="1.25.40.10">
    <property type="entry name" value="Tetratricopeptide repeat domain"/>
    <property type="match status" value="1"/>
</dbReference>
<sequence length="161" mass="17755">MICKVPSVNDLSKIQESSVMLGGKNGAAPALRPLNLEDFIQSKAKVGPSVSFDAARPVSSFETSGCARASQEDVCLWLSPDILAYSTLLDGFCKQGNLDEMLVLFQEMQRRLVKPDLVVYTILINGMCKSRKVKDAKELFLDTALVDGFAEKDHKLKHTNF</sequence>
<feature type="repeat" description="PPR" evidence="3">
    <location>
        <begin position="81"/>
        <end position="115"/>
    </location>
</feature>
<proteinExistence type="inferred from homology"/>
<dbReference type="PANTHER" id="PTHR46128:SF73">
    <property type="entry name" value="CRIB DOMAIN-CONTAINING PROTEIN"/>
    <property type="match status" value="1"/>
</dbReference>
<protein>
    <recommendedName>
        <fullName evidence="5">Pentatricopeptide repeat-containing protein</fullName>
    </recommendedName>
</protein>
<name>A0A6N2L332_SALVM</name>
<comment type="similarity">
    <text evidence="1">Belongs to the PPR family. P subfamily.</text>
</comment>
<accession>A0A6N2L332</accession>
<reference evidence="4" key="1">
    <citation type="submission" date="2019-03" db="EMBL/GenBank/DDBJ databases">
        <authorList>
            <person name="Mank J."/>
            <person name="Almeida P."/>
        </authorList>
    </citation>
    <scope>NUCLEOTIDE SEQUENCE</scope>
    <source>
        <strain evidence="4">78183</strain>
    </source>
</reference>
<dbReference type="PROSITE" id="PS51375">
    <property type="entry name" value="PPR"/>
    <property type="match status" value="2"/>
</dbReference>
<organism evidence="4">
    <name type="scientific">Salix viminalis</name>
    <name type="common">Common osier</name>
    <name type="synonym">Basket willow</name>
    <dbReference type="NCBI Taxonomy" id="40686"/>
    <lineage>
        <taxon>Eukaryota</taxon>
        <taxon>Viridiplantae</taxon>
        <taxon>Streptophyta</taxon>
        <taxon>Embryophyta</taxon>
        <taxon>Tracheophyta</taxon>
        <taxon>Spermatophyta</taxon>
        <taxon>Magnoliopsida</taxon>
        <taxon>eudicotyledons</taxon>
        <taxon>Gunneridae</taxon>
        <taxon>Pentapetalae</taxon>
        <taxon>rosids</taxon>
        <taxon>fabids</taxon>
        <taxon>Malpighiales</taxon>
        <taxon>Salicaceae</taxon>
        <taxon>Saliceae</taxon>
        <taxon>Salix</taxon>
    </lineage>
</organism>
<dbReference type="NCBIfam" id="TIGR00756">
    <property type="entry name" value="PPR"/>
    <property type="match status" value="2"/>
</dbReference>
<keyword evidence="2" id="KW-0677">Repeat</keyword>
<feature type="repeat" description="PPR" evidence="3">
    <location>
        <begin position="116"/>
        <end position="151"/>
    </location>
</feature>
<dbReference type="InterPro" id="IPR011990">
    <property type="entry name" value="TPR-like_helical_dom_sf"/>
</dbReference>
<dbReference type="EMBL" id="CAADRP010000979">
    <property type="protein sequence ID" value="VFU33935.1"/>
    <property type="molecule type" value="Genomic_DNA"/>
</dbReference>
<evidence type="ECO:0000256" key="2">
    <source>
        <dbReference type="ARBA" id="ARBA00022737"/>
    </source>
</evidence>
<dbReference type="InterPro" id="IPR050872">
    <property type="entry name" value="PPR_P_subfamily"/>
</dbReference>
<evidence type="ECO:0000256" key="1">
    <source>
        <dbReference type="ARBA" id="ARBA00007626"/>
    </source>
</evidence>
<dbReference type="InterPro" id="IPR002885">
    <property type="entry name" value="PPR_rpt"/>
</dbReference>
<dbReference type="PANTHER" id="PTHR46128">
    <property type="entry name" value="MITOCHONDRIAL GROUP I INTRON SPLICING FACTOR CCM1"/>
    <property type="match status" value="1"/>
</dbReference>